<sequence>MESTTREALRLGIDIGGTAIKYGVVNTDTGNLASPMAQLPTPNPATPDAVARALQAVVADVQGWDQSPEPDAAVGVAFPAIIRRGTACSAANISDEWIGRQVNDLLGTALNRDVLVINDADAAGLAEAAMGAGKGQHGAVLVLTLGTGIGSALVVDGALVPNFELGHLEIGGEKAEARTSAVARERDGLSWQEYSLRLQDYLAHVEFLFSPELIILGGGISVRHEEFLPQLRLDTPVRPALLHNTAGVVGAALTLR</sequence>
<dbReference type="CDD" id="cd24058">
    <property type="entry name" value="ASKHA_NBD_ROK_PPGK"/>
    <property type="match status" value="1"/>
</dbReference>
<dbReference type="GO" id="GO:0016301">
    <property type="term" value="F:kinase activity"/>
    <property type="evidence" value="ECO:0007669"/>
    <property type="project" value="UniProtKB-KW"/>
</dbReference>
<dbReference type="Gene3D" id="3.30.420.40">
    <property type="match status" value="2"/>
</dbReference>
<dbReference type="EMBL" id="PPXC01000002">
    <property type="protein sequence ID" value="POH74978.1"/>
    <property type="molecule type" value="Genomic_DNA"/>
</dbReference>
<organism evidence="2 3">
    <name type="scientific">Arthrobacter glacialis</name>
    <dbReference type="NCBI Taxonomy" id="1664"/>
    <lineage>
        <taxon>Bacteria</taxon>
        <taxon>Bacillati</taxon>
        <taxon>Actinomycetota</taxon>
        <taxon>Actinomycetes</taxon>
        <taxon>Micrococcales</taxon>
        <taxon>Micrococcaceae</taxon>
        <taxon>Arthrobacter</taxon>
    </lineage>
</organism>
<dbReference type="NCBIfam" id="NF045942">
    <property type="entry name" value="PolPhglucPhase"/>
    <property type="match status" value="1"/>
</dbReference>
<comment type="caution">
    <text evidence="2">The sequence shown here is derived from an EMBL/GenBank/DDBJ whole genome shotgun (WGS) entry which is preliminary data.</text>
</comment>
<keyword evidence="2" id="KW-0808">Transferase</keyword>
<gene>
    <name evidence="2" type="ORF">CVS27_03725</name>
</gene>
<dbReference type="Proteomes" id="UP000237061">
    <property type="component" value="Unassembled WGS sequence"/>
</dbReference>
<dbReference type="AlphaFoldDB" id="A0A2S4A0J1"/>
<comment type="similarity">
    <text evidence="1">Belongs to the ROK (NagC/XylR) family.</text>
</comment>
<reference evidence="2 3" key="1">
    <citation type="submission" date="2018-01" db="EMBL/GenBank/DDBJ databases">
        <title>Arthrobacter sp. nov., from glaciers in China.</title>
        <authorList>
            <person name="Liu Q."/>
            <person name="Xin Y.-H."/>
        </authorList>
    </citation>
    <scope>NUCLEOTIDE SEQUENCE [LARGE SCALE GENOMIC DNA]</scope>
    <source>
        <strain evidence="2 3">HLT2-12-2</strain>
    </source>
</reference>
<evidence type="ECO:0000313" key="3">
    <source>
        <dbReference type="Proteomes" id="UP000237061"/>
    </source>
</evidence>
<dbReference type="RefSeq" id="WP_103464384.1">
    <property type="nucleotide sequence ID" value="NZ_PPXC01000002.1"/>
</dbReference>
<accession>A0A2S4A0J1</accession>
<protein>
    <submittedName>
        <fullName evidence="2">Polyphosphate glucokinase</fullName>
    </submittedName>
</protein>
<evidence type="ECO:0000256" key="1">
    <source>
        <dbReference type="ARBA" id="ARBA00006479"/>
    </source>
</evidence>
<dbReference type="InterPro" id="IPR043129">
    <property type="entry name" value="ATPase_NBD"/>
</dbReference>
<keyword evidence="2" id="KW-0418">Kinase</keyword>
<proteinExistence type="inferred from homology"/>
<evidence type="ECO:0000313" key="2">
    <source>
        <dbReference type="EMBL" id="POH74978.1"/>
    </source>
</evidence>
<dbReference type="PANTHER" id="PTHR18964">
    <property type="entry name" value="ROK (REPRESSOR, ORF, KINASE) FAMILY"/>
    <property type="match status" value="1"/>
</dbReference>
<dbReference type="InterPro" id="IPR000600">
    <property type="entry name" value="ROK"/>
</dbReference>
<dbReference type="SUPFAM" id="SSF53067">
    <property type="entry name" value="Actin-like ATPase domain"/>
    <property type="match status" value="1"/>
</dbReference>
<dbReference type="PANTHER" id="PTHR18964:SF146">
    <property type="entry name" value="POLYPHOSPHATE GLUCOKINASE"/>
    <property type="match status" value="1"/>
</dbReference>
<keyword evidence="3" id="KW-1185">Reference proteome</keyword>
<name>A0A2S4A0J1_ARTGL</name>
<dbReference type="Pfam" id="PF00480">
    <property type="entry name" value="ROK"/>
    <property type="match status" value="1"/>
</dbReference>